<feature type="compositionally biased region" description="Basic and acidic residues" evidence="1">
    <location>
        <begin position="47"/>
        <end position="71"/>
    </location>
</feature>
<dbReference type="EMBL" id="BRYB01001146">
    <property type="protein sequence ID" value="GMI19198.1"/>
    <property type="molecule type" value="Genomic_DNA"/>
</dbReference>
<reference evidence="2 3" key="1">
    <citation type="journal article" date="2023" name="Commun. Biol.">
        <title>Genome analysis of Parmales, the sister group of diatoms, reveals the evolutionary specialization of diatoms from phago-mixotrophs to photoautotrophs.</title>
        <authorList>
            <person name="Ban H."/>
            <person name="Sato S."/>
            <person name="Yoshikawa S."/>
            <person name="Yamada K."/>
            <person name="Nakamura Y."/>
            <person name="Ichinomiya M."/>
            <person name="Sato N."/>
            <person name="Blanc-Mathieu R."/>
            <person name="Endo H."/>
            <person name="Kuwata A."/>
            <person name="Ogata H."/>
        </authorList>
    </citation>
    <scope>NUCLEOTIDE SEQUENCE [LARGE SCALE GENOMIC DNA]</scope>
</reference>
<evidence type="ECO:0000313" key="2">
    <source>
        <dbReference type="EMBL" id="GMI19198.1"/>
    </source>
</evidence>
<accession>A0ABQ6M4A2</accession>
<organism evidence="2 3">
    <name type="scientific">Tetraparma gracilis</name>
    <dbReference type="NCBI Taxonomy" id="2962635"/>
    <lineage>
        <taxon>Eukaryota</taxon>
        <taxon>Sar</taxon>
        <taxon>Stramenopiles</taxon>
        <taxon>Ochrophyta</taxon>
        <taxon>Bolidophyceae</taxon>
        <taxon>Parmales</taxon>
        <taxon>Triparmaceae</taxon>
        <taxon>Tetraparma</taxon>
    </lineage>
</organism>
<sequence length="128" mass="14053">MSWKSTRRPNLDTDMKVAYVIGTHNDKPVATDVTLEDGSEIPVLPRPKKEEGDRGRKDGEEGGDEARERGRSSGKPQAAPAEGEEEAAATKKKRSRRRRAPSGRDKKEGAEGEGDDKEAPVKEEAEKK</sequence>
<evidence type="ECO:0000313" key="3">
    <source>
        <dbReference type="Proteomes" id="UP001165060"/>
    </source>
</evidence>
<keyword evidence="3" id="KW-1185">Reference proteome</keyword>
<proteinExistence type="predicted"/>
<feature type="compositionally biased region" description="Basic residues" evidence="1">
    <location>
        <begin position="90"/>
        <end position="101"/>
    </location>
</feature>
<feature type="compositionally biased region" description="Basic and acidic residues" evidence="1">
    <location>
        <begin position="117"/>
        <end position="128"/>
    </location>
</feature>
<gene>
    <name evidence="2" type="ORF">TeGR_g13038</name>
</gene>
<evidence type="ECO:0000256" key="1">
    <source>
        <dbReference type="SAM" id="MobiDB-lite"/>
    </source>
</evidence>
<feature type="region of interest" description="Disordered" evidence="1">
    <location>
        <begin position="24"/>
        <end position="128"/>
    </location>
</feature>
<name>A0ABQ6M4A2_9STRA</name>
<comment type="caution">
    <text evidence="2">The sequence shown here is derived from an EMBL/GenBank/DDBJ whole genome shotgun (WGS) entry which is preliminary data.</text>
</comment>
<protein>
    <submittedName>
        <fullName evidence="2">Uncharacterized protein</fullName>
    </submittedName>
</protein>
<dbReference type="Proteomes" id="UP001165060">
    <property type="component" value="Unassembled WGS sequence"/>
</dbReference>